<reference evidence="1 2" key="1">
    <citation type="submission" date="2013-11" db="EMBL/GenBank/DDBJ databases">
        <title>Genome sequencing of Stegodyphus mimosarum.</title>
        <authorList>
            <person name="Bechsgaard J."/>
        </authorList>
    </citation>
    <scope>NUCLEOTIDE SEQUENCE [LARGE SCALE GENOMIC DNA]</scope>
</reference>
<feature type="non-terminal residue" evidence="1">
    <location>
        <position position="1"/>
    </location>
</feature>
<gene>
    <name evidence="1" type="ORF">X975_20817</name>
</gene>
<dbReference type="AlphaFoldDB" id="A0A087UGA2"/>
<evidence type="ECO:0000313" key="2">
    <source>
        <dbReference type="Proteomes" id="UP000054359"/>
    </source>
</evidence>
<name>A0A087UGA2_STEMI</name>
<dbReference type="EMBL" id="KK119678">
    <property type="protein sequence ID" value="KFM76391.1"/>
    <property type="molecule type" value="Genomic_DNA"/>
</dbReference>
<proteinExistence type="predicted"/>
<dbReference type="Proteomes" id="UP000054359">
    <property type="component" value="Unassembled WGS sequence"/>
</dbReference>
<protein>
    <submittedName>
        <fullName evidence="1">Uncharacterized protein</fullName>
    </submittedName>
</protein>
<organism evidence="1 2">
    <name type="scientific">Stegodyphus mimosarum</name>
    <name type="common">African social velvet spider</name>
    <dbReference type="NCBI Taxonomy" id="407821"/>
    <lineage>
        <taxon>Eukaryota</taxon>
        <taxon>Metazoa</taxon>
        <taxon>Ecdysozoa</taxon>
        <taxon>Arthropoda</taxon>
        <taxon>Chelicerata</taxon>
        <taxon>Arachnida</taxon>
        <taxon>Araneae</taxon>
        <taxon>Araneomorphae</taxon>
        <taxon>Entelegynae</taxon>
        <taxon>Eresoidea</taxon>
        <taxon>Eresidae</taxon>
        <taxon>Stegodyphus</taxon>
    </lineage>
</organism>
<sequence length="63" mass="7098">VGIGRDSLDVSVQCFEENSGFSLEVSACIILETFQKQGEFDMFNSEIIQLININSTFRTLHLI</sequence>
<keyword evidence="2" id="KW-1185">Reference proteome</keyword>
<feature type="non-terminal residue" evidence="1">
    <location>
        <position position="63"/>
    </location>
</feature>
<evidence type="ECO:0000313" key="1">
    <source>
        <dbReference type="EMBL" id="KFM76391.1"/>
    </source>
</evidence>
<accession>A0A087UGA2</accession>